<dbReference type="GO" id="GO:0005576">
    <property type="term" value="C:extracellular region"/>
    <property type="evidence" value="ECO:0007669"/>
    <property type="project" value="UniProtKB-SubCell"/>
</dbReference>
<evidence type="ECO:0000259" key="11">
    <source>
        <dbReference type="Pfam" id="PF25850"/>
    </source>
</evidence>
<keyword evidence="6" id="KW-0106">Calcium</keyword>
<keyword evidence="7 12" id="KW-0456">Lyase</keyword>
<dbReference type="InterPro" id="IPR012334">
    <property type="entry name" value="Pectin_lyas_fold"/>
</dbReference>
<evidence type="ECO:0000259" key="10">
    <source>
        <dbReference type="Pfam" id="PF25849"/>
    </source>
</evidence>
<dbReference type="EMBL" id="FQXZ01000061">
    <property type="protein sequence ID" value="SHI93019.1"/>
    <property type="molecule type" value="Genomic_DNA"/>
</dbReference>
<keyword evidence="13" id="KW-1185">Reference proteome</keyword>
<evidence type="ECO:0000313" key="13">
    <source>
        <dbReference type="Proteomes" id="UP000184608"/>
    </source>
</evidence>
<dbReference type="InterPro" id="IPR058953">
    <property type="entry name" value="PelX-like_N"/>
</dbReference>
<reference evidence="12 13" key="1">
    <citation type="submission" date="2016-11" db="EMBL/GenBank/DDBJ databases">
        <authorList>
            <person name="Jaros S."/>
            <person name="Januszkiewicz K."/>
            <person name="Wedrychowicz H."/>
        </authorList>
    </citation>
    <scope>NUCLEOTIDE SEQUENCE [LARGE SCALE GENOMIC DNA]</scope>
    <source>
        <strain evidence="12 13">CECT 7868</strain>
    </source>
</reference>
<dbReference type="Proteomes" id="UP000184608">
    <property type="component" value="Unassembled WGS sequence"/>
</dbReference>
<accession>A0A1M6F5Z4</accession>
<dbReference type="SUPFAM" id="SSF51126">
    <property type="entry name" value="Pectin lyase-like"/>
    <property type="match status" value="1"/>
</dbReference>
<dbReference type="Pfam" id="PF25850">
    <property type="entry name" value="PelX_Ig"/>
    <property type="match status" value="1"/>
</dbReference>
<dbReference type="GO" id="GO:0047489">
    <property type="term" value="F:pectate disaccharide-lyase activity"/>
    <property type="evidence" value="ECO:0007669"/>
    <property type="project" value="UniProtKB-EC"/>
</dbReference>
<dbReference type="Pfam" id="PF22842">
    <property type="entry name" value="Pel9A-like_beta_helix"/>
    <property type="match status" value="1"/>
</dbReference>
<dbReference type="InterPro" id="IPR011050">
    <property type="entry name" value="Pectin_lyase_fold/virulence"/>
</dbReference>
<comment type="cofactor">
    <cofactor evidence="1">
        <name>Ca(2+)</name>
        <dbReference type="ChEBI" id="CHEBI:29108"/>
    </cofactor>
</comment>
<dbReference type="GO" id="GO:0046872">
    <property type="term" value="F:metal ion binding"/>
    <property type="evidence" value="ECO:0007669"/>
    <property type="project" value="UniProtKB-KW"/>
</dbReference>
<dbReference type="Pfam" id="PF25849">
    <property type="entry name" value="PelX_N"/>
    <property type="match status" value="1"/>
</dbReference>
<evidence type="ECO:0000256" key="7">
    <source>
        <dbReference type="ARBA" id="ARBA00023239"/>
    </source>
</evidence>
<dbReference type="AlphaFoldDB" id="A0A1M6F5Z4"/>
<evidence type="ECO:0000313" key="12">
    <source>
        <dbReference type="EMBL" id="SHI93019.1"/>
    </source>
</evidence>
<dbReference type="Gene3D" id="2.160.20.10">
    <property type="entry name" value="Single-stranded right-handed beta-helix, Pectin lyase-like"/>
    <property type="match status" value="1"/>
</dbReference>
<evidence type="ECO:0000259" key="9">
    <source>
        <dbReference type="Pfam" id="PF22842"/>
    </source>
</evidence>
<protein>
    <submittedName>
        <fullName evidence="12">Pectate disaccharide-lyase</fullName>
        <ecNumber evidence="12">4.2.2.9</ecNumber>
    </submittedName>
</protein>
<evidence type="ECO:0000256" key="3">
    <source>
        <dbReference type="ARBA" id="ARBA00022525"/>
    </source>
</evidence>
<evidence type="ECO:0000256" key="1">
    <source>
        <dbReference type="ARBA" id="ARBA00001913"/>
    </source>
</evidence>
<evidence type="ECO:0000256" key="2">
    <source>
        <dbReference type="ARBA" id="ARBA00004613"/>
    </source>
</evidence>
<organism evidence="12 13">
    <name type="scientific">Vibrio aerogenes CECT 7868</name>
    <dbReference type="NCBI Taxonomy" id="1216006"/>
    <lineage>
        <taxon>Bacteria</taxon>
        <taxon>Pseudomonadati</taxon>
        <taxon>Pseudomonadota</taxon>
        <taxon>Gammaproteobacteria</taxon>
        <taxon>Vibrionales</taxon>
        <taxon>Vibrionaceae</taxon>
        <taxon>Vibrio</taxon>
    </lineage>
</organism>
<feature type="domain" description="Pectate disaccharide-lyase-like central Ig-like" evidence="11">
    <location>
        <begin position="86"/>
        <end position="166"/>
    </location>
</feature>
<evidence type="ECO:0000256" key="5">
    <source>
        <dbReference type="ARBA" id="ARBA00022729"/>
    </source>
</evidence>
<dbReference type="PANTHER" id="PTHR40088:SF1">
    <property type="entry name" value="PECTATE LYASE PEL9"/>
    <property type="match status" value="1"/>
</dbReference>
<sequence length="543" mass="58138">MTLSRNNSGFQVSVTTADGEIVRDIDGAYANIVQMIEPDYQYVGFAAARNVKMHVTNATLDIDAEAAQTVDAPRFVATPATLRVEMSSPTKTAQNEYTVQARANYSGVFSVIQDDQQIAVNKAVAAGDLLAVKTTISGDSSDFVVSYTGTESGMTGTSSKSFTVTRHTVADPAAIYVSPEGSSTAQGTASDPLTLKEALQLVAPGGTIHLLDGEYASVSLSQSVSGSEGALKSLVADGDDVVFTSRVSMDANYWHFKGMEVAQARLRIKGSHNIFEDMKVHDSPDTGFQISSGDSGRALWASDNQVINVESYNNMDSSRINADGFAAKMRVGDGNTFINCISHHNIDDGWDLFNKVEDGEDGVVTIKDSVSYSNGRTLDDDNNGNTIGNGFKLGGEGLPVAHVLENNVSYNNNMDGVTDNFNSGSLKIQHVLSVDNARFNFLIRKSPYDDSAASERTFEHNVSARVNRSSSYNDVVYAHHTSDNWLMEDGQSLSDSGEGLDQALAAEIQAAVAHDDGTAEGQRQAALALKALNDARNNSYHSK</sequence>
<feature type="domain" description="Pel9A-like right handed beta-helix region" evidence="9">
    <location>
        <begin position="268"/>
        <end position="464"/>
    </location>
</feature>
<feature type="domain" description="Pectate disaccharide-lyase-like N-terminal" evidence="10">
    <location>
        <begin position="1"/>
        <end position="62"/>
    </location>
</feature>
<comment type="similarity">
    <text evidence="8">Belongs to the polysaccharide lyase 9 family.</text>
</comment>
<keyword evidence="3" id="KW-0964">Secreted</keyword>
<dbReference type="PANTHER" id="PTHR40088">
    <property type="entry name" value="PECTATE LYASE (EUROFUNG)"/>
    <property type="match status" value="1"/>
</dbReference>
<gene>
    <name evidence="12" type="primary">pelX_2</name>
    <name evidence="12" type="ORF">VA7868_04583</name>
</gene>
<name>A0A1M6F5Z4_9VIBR</name>
<dbReference type="EC" id="4.2.2.9" evidence="12"/>
<dbReference type="STRING" id="1216006.VA7868_04583"/>
<evidence type="ECO:0000256" key="4">
    <source>
        <dbReference type="ARBA" id="ARBA00022723"/>
    </source>
</evidence>
<keyword evidence="4" id="KW-0479">Metal-binding</keyword>
<dbReference type="InterPro" id="IPR058863">
    <property type="entry name" value="PelX-like_Ig"/>
</dbReference>
<evidence type="ECO:0000256" key="8">
    <source>
        <dbReference type="ARBA" id="ARBA00038263"/>
    </source>
</evidence>
<comment type="subcellular location">
    <subcellularLocation>
        <location evidence="2">Secreted</location>
    </subcellularLocation>
</comment>
<evidence type="ECO:0000256" key="6">
    <source>
        <dbReference type="ARBA" id="ARBA00022837"/>
    </source>
</evidence>
<dbReference type="InterPro" id="IPR052052">
    <property type="entry name" value="Polysaccharide_Lyase_9"/>
</dbReference>
<keyword evidence="5" id="KW-0732">Signal</keyword>
<dbReference type="InterPro" id="IPR053868">
    <property type="entry name" value="Pel9A-like_beta_helix"/>
</dbReference>
<proteinExistence type="inferred from homology"/>